<dbReference type="Proteomes" id="UP000646053">
    <property type="component" value="Unassembled WGS sequence"/>
</dbReference>
<dbReference type="PROSITE" id="PS50935">
    <property type="entry name" value="SSB"/>
    <property type="match status" value="1"/>
</dbReference>
<accession>A0A8J7Z0L9</accession>
<dbReference type="AlphaFoldDB" id="A0A8J7Z0L9"/>
<evidence type="ECO:0000256" key="1">
    <source>
        <dbReference type="ARBA" id="ARBA00023125"/>
    </source>
</evidence>
<comment type="caution">
    <text evidence="4">The sequence shown here is derived from an EMBL/GenBank/DDBJ whole genome shotgun (WGS) entry which is preliminary data.</text>
</comment>
<dbReference type="Pfam" id="PF00436">
    <property type="entry name" value="SSB"/>
    <property type="match status" value="1"/>
</dbReference>
<keyword evidence="1 2" id="KW-0238">DNA-binding</keyword>
<protein>
    <submittedName>
        <fullName evidence="4">Single-stranded DNA-binding protein</fullName>
    </submittedName>
</protein>
<evidence type="ECO:0000313" key="5">
    <source>
        <dbReference type="Proteomes" id="UP000646053"/>
    </source>
</evidence>
<dbReference type="Gene3D" id="2.40.50.140">
    <property type="entry name" value="Nucleic acid-binding proteins"/>
    <property type="match status" value="1"/>
</dbReference>
<feature type="compositionally biased region" description="Acidic residues" evidence="3">
    <location>
        <begin position="114"/>
        <end position="123"/>
    </location>
</feature>
<dbReference type="InterPro" id="IPR000424">
    <property type="entry name" value="Primosome_PriB/ssb"/>
</dbReference>
<dbReference type="EMBL" id="WVIE01000002">
    <property type="protein sequence ID" value="NDJ15991.1"/>
    <property type="molecule type" value="Genomic_DNA"/>
</dbReference>
<keyword evidence="5" id="KW-1185">Reference proteome</keyword>
<name>A0A8J7Z0L9_9CYAN</name>
<dbReference type="SUPFAM" id="SSF50249">
    <property type="entry name" value="Nucleic acid-binding proteins"/>
    <property type="match status" value="1"/>
</dbReference>
<proteinExistence type="predicted"/>
<sequence>MSSAGLNKWIISGNLAADAQVKTVELKNGEQAQVASATLYVQKPRNREESFTVSLSIWEKSYAWRKLPSLKKGSLVICTGNLEPNPYISSNGNIPKAGLKMTVIDIDLDIVREPEEEQSEQAEQESKETAQITA</sequence>
<organism evidence="4 5">
    <name type="scientific">Myxacorys almedinensis A</name>
    <dbReference type="NCBI Taxonomy" id="2690445"/>
    <lineage>
        <taxon>Bacteria</taxon>
        <taxon>Bacillati</taxon>
        <taxon>Cyanobacteriota</taxon>
        <taxon>Cyanophyceae</taxon>
        <taxon>Leptolyngbyales</taxon>
        <taxon>Leptolyngbyaceae</taxon>
        <taxon>Myxacorys</taxon>
        <taxon>Myxacorys almedinensis</taxon>
    </lineage>
</organism>
<gene>
    <name evidence="4" type="ORF">GS601_01600</name>
</gene>
<reference evidence="4" key="1">
    <citation type="submission" date="2019-12" db="EMBL/GenBank/DDBJ databases">
        <title>High-Quality draft genome sequences of three cyanobacteria isolated from the limestone walls of the Old Cathedral of Coimbra.</title>
        <authorList>
            <person name="Tiago I."/>
            <person name="Soares F."/>
            <person name="Portugal A."/>
        </authorList>
    </citation>
    <scope>NUCLEOTIDE SEQUENCE</scope>
    <source>
        <strain evidence="4">A</strain>
    </source>
</reference>
<dbReference type="GO" id="GO:0003697">
    <property type="term" value="F:single-stranded DNA binding"/>
    <property type="evidence" value="ECO:0007669"/>
    <property type="project" value="InterPro"/>
</dbReference>
<evidence type="ECO:0000313" key="4">
    <source>
        <dbReference type="EMBL" id="NDJ15991.1"/>
    </source>
</evidence>
<dbReference type="InterPro" id="IPR012340">
    <property type="entry name" value="NA-bd_OB-fold"/>
</dbReference>
<evidence type="ECO:0000256" key="3">
    <source>
        <dbReference type="SAM" id="MobiDB-lite"/>
    </source>
</evidence>
<evidence type="ECO:0000256" key="2">
    <source>
        <dbReference type="PROSITE-ProRule" id="PRU00252"/>
    </source>
</evidence>
<feature type="region of interest" description="Disordered" evidence="3">
    <location>
        <begin position="114"/>
        <end position="134"/>
    </location>
</feature>